<reference evidence="1" key="1">
    <citation type="submission" date="2024-09" db="EMBL/GenBank/DDBJ databases">
        <title>Black Yeasts Isolated from many extreme environments.</title>
        <authorList>
            <person name="Coleine C."/>
            <person name="Stajich J.E."/>
            <person name="Selbmann L."/>
        </authorList>
    </citation>
    <scope>NUCLEOTIDE SEQUENCE</scope>
    <source>
        <strain evidence="1">CCFEE 5737</strain>
    </source>
</reference>
<proteinExistence type="predicted"/>
<sequence length="403" mass="44241">MSSNKRPQASDYPSPQPEKKAKHGSGSTSAASTPTGVADERASNPYGRRDFPRDREGSTRVRQLSPANKAVSRPSNAQNEDRRGSDVVSLAVKEPVPTGPKLIRPASEVSPVPAASGAVTSRYNIHEDPSRTSGVAPPLHPVKKQSVEQISTLLNSYTTSMLSLATATGEREKAECSYTEKKKLLDKTATQFGGYTSLRDHRQKEIKVLESQFKDADEKLSLAKQVHEALTATFAAVIAAPKTPPPAPPAAANDNDTQLKAQLESCQKEVAALQTQVTQIQQDQVSLIPEHDTKINGIKSRLSEAEHVLPKVVELRKWNAYWNDIDKLENKRQDMKSDLRHALDVTDDMNKRLEAFEKDVAKLKAQSASQAVSRLPIAKSEDAKTDLVKMSKQLDDQRRALDL</sequence>
<feature type="non-terminal residue" evidence="1">
    <location>
        <position position="403"/>
    </location>
</feature>
<evidence type="ECO:0000313" key="2">
    <source>
        <dbReference type="Proteomes" id="UP001186974"/>
    </source>
</evidence>
<keyword evidence="2" id="KW-1185">Reference proteome</keyword>
<accession>A0ACC3DRM7</accession>
<gene>
    <name evidence="1" type="ORF">LTS18_005502</name>
</gene>
<evidence type="ECO:0000313" key="1">
    <source>
        <dbReference type="EMBL" id="KAK3079194.1"/>
    </source>
</evidence>
<organism evidence="1 2">
    <name type="scientific">Coniosporium uncinatum</name>
    <dbReference type="NCBI Taxonomy" id="93489"/>
    <lineage>
        <taxon>Eukaryota</taxon>
        <taxon>Fungi</taxon>
        <taxon>Dikarya</taxon>
        <taxon>Ascomycota</taxon>
        <taxon>Pezizomycotina</taxon>
        <taxon>Dothideomycetes</taxon>
        <taxon>Dothideomycetes incertae sedis</taxon>
        <taxon>Coniosporium</taxon>
    </lineage>
</organism>
<protein>
    <submittedName>
        <fullName evidence="1">Uncharacterized protein</fullName>
    </submittedName>
</protein>
<comment type="caution">
    <text evidence="1">The sequence shown here is derived from an EMBL/GenBank/DDBJ whole genome shotgun (WGS) entry which is preliminary data.</text>
</comment>
<dbReference type="EMBL" id="JAWDJW010001308">
    <property type="protein sequence ID" value="KAK3079194.1"/>
    <property type="molecule type" value="Genomic_DNA"/>
</dbReference>
<dbReference type="Proteomes" id="UP001186974">
    <property type="component" value="Unassembled WGS sequence"/>
</dbReference>
<name>A0ACC3DRM7_9PEZI</name>